<gene>
    <name evidence="4" type="primary">LOC105036654</name>
</gene>
<keyword evidence="1" id="KW-0430">Lectin</keyword>
<evidence type="ECO:0000256" key="1">
    <source>
        <dbReference type="ARBA" id="ARBA00022734"/>
    </source>
</evidence>
<dbReference type="AlphaFoldDB" id="A0A6I9QJI4"/>
<dbReference type="CDD" id="cd09612">
    <property type="entry name" value="Jacalin"/>
    <property type="match status" value="1"/>
</dbReference>
<dbReference type="InParanoid" id="A0A6I9QJI4"/>
<reference evidence="4" key="1">
    <citation type="submission" date="2025-08" db="UniProtKB">
        <authorList>
            <consortium name="RefSeq"/>
        </authorList>
    </citation>
    <scope>IDENTIFICATION</scope>
</reference>
<evidence type="ECO:0000313" key="3">
    <source>
        <dbReference type="Proteomes" id="UP000504607"/>
    </source>
</evidence>
<dbReference type="FunCoup" id="A0A6I9QJI4">
    <property type="interactions" value="9"/>
</dbReference>
<dbReference type="PANTHER" id="PTHR47293:SF15">
    <property type="entry name" value="JACALIN-RELATED LECTIN 19"/>
    <property type="match status" value="1"/>
</dbReference>
<dbReference type="RefSeq" id="XP_010910707.1">
    <property type="nucleotide sequence ID" value="XM_010912405.3"/>
</dbReference>
<organism evidence="3 4">
    <name type="scientific">Elaeis guineensis var. tenera</name>
    <name type="common">Oil palm</name>
    <dbReference type="NCBI Taxonomy" id="51953"/>
    <lineage>
        <taxon>Eukaryota</taxon>
        <taxon>Viridiplantae</taxon>
        <taxon>Streptophyta</taxon>
        <taxon>Embryophyta</taxon>
        <taxon>Tracheophyta</taxon>
        <taxon>Spermatophyta</taxon>
        <taxon>Magnoliopsida</taxon>
        <taxon>Liliopsida</taxon>
        <taxon>Arecaceae</taxon>
        <taxon>Arecoideae</taxon>
        <taxon>Cocoseae</taxon>
        <taxon>Elaeidinae</taxon>
        <taxon>Elaeis</taxon>
    </lineage>
</organism>
<feature type="domain" description="Jacalin-type lectin" evidence="2">
    <location>
        <begin position="14"/>
        <end position="159"/>
    </location>
</feature>
<evidence type="ECO:0000313" key="4">
    <source>
        <dbReference type="RefSeq" id="XP_010910707.1"/>
    </source>
</evidence>
<dbReference type="SMART" id="SM00915">
    <property type="entry name" value="Jacalin"/>
    <property type="match status" value="1"/>
</dbReference>
<dbReference type="SUPFAM" id="SSF51101">
    <property type="entry name" value="Mannose-binding lectins"/>
    <property type="match status" value="1"/>
</dbReference>
<dbReference type="Proteomes" id="UP000504607">
    <property type="component" value="Unplaced"/>
</dbReference>
<dbReference type="Gene3D" id="2.100.10.30">
    <property type="entry name" value="Jacalin-like lectin domain"/>
    <property type="match status" value="1"/>
</dbReference>
<dbReference type="KEGG" id="egu:105036654"/>
<keyword evidence="3" id="KW-1185">Reference proteome</keyword>
<evidence type="ECO:0000259" key="2">
    <source>
        <dbReference type="PROSITE" id="PS51752"/>
    </source>
</evidence>
<dbReference type="GO" id="GO:0030246">
    <property type="term" value="F:carbohydrate binding"/>
    <property type="evidence" value="ECO:0007669"/>
    <property type="project" value="UniProtKB-KW"/>
</dbReference>
<sequence>MSIINSAVAGGEIVIKLGVRGNLSLGLEVWDEVLNCKIKQILISHGDAINSIQMGYTTPAGLFFMAHRHGGDGDTFDCVNLESWETLTMVKGYYGPLTGSNAAVVRSLSFGTNKATYGPFGTEEGTPFCFNIPSGVSFGGFHGRSDSRHLHAIGIYIKSMARHHLGPKPERVDFTRYYHAVE</sequence>
<proteinExistence type="predicted"/>
<dbReference type="InterPro" id="IPR033734">
    <property type="entry name" value="Jacalin-like_lectin_dom_plant"/>
</dbReference>
<dbReference type="PANTHER" id="PTHR47293">
    <property type="entry name" value="JACALIN-RELATED LECTIN 3"/>
    <property type="match status" value="1"/>
</dbReference>
<accession>A0A6I9QJI4</accession>
<protein>
    <submittedName>
        <fullName evidence="4">Jacalin-related lectin 3</fullName>
    </submittedName>
</protein>
<dbReference type="OrthoDB" id="737179at2759"/>
<dbReference type="Pfam" id="PF01419">
    <property type="entry name" value="Jacalin"/>
    <property type="match status" value="1"/>
</dbReference>
<name>A0A6I9QJI4_ELAGV</name>
<dbReference type="InterPro" id="IPR036404">
    <property type="entry name" value="Jacalin-like_lectin_dom_sf"/>
</dbReference>
<dbReference type="PROSITE" id="PS51752">
    <property type="entry name" value="JACALIN_LECTIN"/>
    <property type="match status" value="1"/>
</dbReference>
<dbReference type="InterPro" id="IPR001229">
    <property type="entry name" value="Jacalin-like_lectin_dom"/>
</dbReference>
<dbReference type="GeneID" id="105036654"/>